<protein>
    <submittedName>
        <fullName evidence="1">Uncharacterized protein</fullName>
    </submittedName>
</protein>
<dbReference type="EMBL" id="BLLK01000047">
    <property type="protein sequence ID" value="GFH54632.1"/>
    <property type="molecule type" value="Genomic_DNA"/>
</dbReference>
<dbReference type="Proteomes" id="UP001054902">
    <property type="component" value="Unassembled WGS sequence"/>
</dbReference>
<organism evidence="1 2">
    <name type="scientific">Chaetoceros tenuissimus</name>
    <dbReference type="NCBI Taxonomy" id="426638"/>
    <lineage>
        <taxon>Eukaryota</taxon>
        <taxon>Sar</taxon>
        <taxon>Stramenopiles</taxon>
        <taxon>Ochrophyta</taxon>
        <taxon>Bacillariophyta</taxon>
        <taxon>Coscinodiscophyceae</taxon>
        <taxon>Chaetocerotophycidae</taxon>
        <taxon>Chaetocerotales</taxon>
        <taxon>Chaetocerotaceae</taxon>
        <taxon>Chaetoceros</taxon>
    </lineage>
</organism>
<proteinExistence type="predicted"/>
<reference evidence="1 2" key="1">
    <citation type="journal article" date="2021" name="Sci. Rep.">
        <title>The genome of the diatom Chaetoceros tenuissimus carries an ancient integrated fragment of an extant virus.</title>
        <authorList>
            <person name="Hongo Y."/>
            <person name="Kimura K."/>
            <person name="Takaki Y."/>
            <person name="Yoshida Y."/>
            <person name="Baba S."/>
            <person name="Kobayashi G."/>
            <person name="Nagasaki K."/>
            <person name="Hano T."/>
            <person name="Tomaru Y."/>
        </authorList>
    </citation>
    <scope>NUCLEOTIDE SEQUENCE [LARGE SCALE GENOMIC DNA]</scope>
    <source>
        <strain evidence="1 2">NIES-3715</strain>
    </source>
</reference>
<evidence type="ECO:0000313" key="2">
    <source>
        <dbReference type="Proteomes" id="UP001054902"/>
    </source>
</evidence>
<sequence length="374" mass="43007">MTPKNLFLFSYITSSMMYCTGFIPCPSRKRVTQDGIFHSQDDKSLENFVHEESHDKMRRNFFGSFIPIMSLLSNPQSSFAAVKAKGAAEYDLEFYMRNLVKGNNDREGNIKATPPPPLPPTRNLAIGSNTSFITSIINDELNSDCIAIRTLSQITKVPNEEIAQMIREFREKFAKAFGTRAKWQKESVTDEYYFDLTCYSLYRTAAVLIPSDYKLREEWVKLLGKEIYSNIKKYSAINKEPKTLTDSIPVMVDILEAFKRNNFISTYRLGDKNDDFRTGLNIFDSYDNEDIDSGLTVNCLISLLRPATLTSSLQTVGEGSRFMPEFIGTSIAAMWREEMGLKVDYETYFVDEEYRPNPKDYFPSEQLLQYSIRK</sequence>
<keyword evidence="2" id="KW-1185">Reference proteome</keyword>
<dbReference type="AlphaFoldDB" id="A0AAD3H8L1"/>
<evidence type="ECO:0000313" key="1">
    <source>
        <dbReference type="EMBL" id="GFH54632.1"/>
    </source>
</evidence>
<gene>
    <name evidence="1" type="ORF">CTEN210_11108</name>
</gene>
<comment type="caution">
    <text evidence="1">The sequence shown here is derived from an EMBL/GenBank/DDBJ whole genome shotgun (WGS) entry which is preliminary data.</text>
</comment>
<accession>A0AAD3H8L1</accession>
<name>A0AAD3H8L1_9STRA</name>